<organism evidence="1">
    <name type="scientific">uncultured Nocardioidaceae bacterium</name>
    <dbReference type="NCBI Taxonomy" id="253824"/>
    <lineage>
        <taxon>Bacteria</taxon>
        <taxon>Bacillati</taxon>
        <taxon>Actinomycetota</taxon>
        <taxon>Actinomycetes</taxon>
        <taxon>Propionibacteriales</taxon>
        <taxon>Nocardioidaceae</taxon>
        <taxon>environmental samples</taxon>
    </lineage>
</organism>
<gene>
    <name evidence="1" type="ORF">AVDCRST_MAG36-71</name>
</gene>
<evidence type="ECO:0000313" key="1">
    <source>
        <dbReference type="EMBL" id="CAA9315136.1"/>
    </source>
</evidence>
<sequence>MHGHERFMSWWQRSPAGGVARLRLNFDPASVDVYDYLQMEWFQSARGGRRRVVYGPYVDYSGSELYILTMTVPVHLAGGFVGVVGADLAATALERRLVLVLRRSADEAVLVSAERRVLATNSPRWVVGTRLPGLPTAGASFTTVEEVPNGTGWLVAVARDGAEVDQVVPTA</sequence>
<dbReference type="EMBL" id="CADCUH010000006">
    <property type="protein sequence ID" value="CAA9315136.1"/>
    <property type="molecule type" value="Genomic_DNA"/>
</dbReference>
<dbReference type="Gene3D" id="3.30.450.20">
    <property type="entry name" value="PAS domain"/>
    <property type="match status" value="1"/>
</dbReference>
<accession>A0A6J4KTQ5</accession>
<proteinExistence type="predicted"/>
<name>A0A6J4KTQ5_9ACTN</name>
<dbReference type="Pfam" id="PF22673">
    <property type="entry name" value="MCP-like_PDC_1"/>
    <property type="match status" value="1"/>
</dbReference>
<reference evidence="1" key="1">
    <citation type="submission" date="2020-02" db="EMBL/GenBank/DDBJ databases">
        <authorList>
            <person name="Meier V. D."/>
        </authorList>
    </citation>
    <scope>NUCLEOTIDE SEQUENCE</scope>
    <source>
        <strain evidence="1">AVDCRST_MAG36</strain>
    </source>
</reference>
<dbReference type="AlphaFoldDB" id="A0A6J4KTQ5"/>
<protein>
    <submittedName>
        <fullName evidence="1">Uncharacterized protein</fullName>
    </submittedName>
</protein>
<dbReference type="CDD" id="cd12913">
    <property type="entry name" value="PDC1_MCP_like"/>
    <property type="match status" value="1"/>
</dbReference>